<sequence length="295" mass="30949">MSADDEWTSADEPVSLEKQATTRTPGKVTKSAPAKKKQSRKTGRWIGIGLVAALVVALVGLGGTELYLRHQVGSCLSKAFGSLTGAPTEVSMSARPVLWQALTKKIPFVEVNSKGGDAEGKMHLRVENITGSGDKSTIGSIKGDGHIPFSQVAQTYRSHSTPNPNSIGGTGATGQLESIRGNGDGTFDVTSTVTVVILPLPATVTLRPSVRDGKAHFEVVRANVVAVGIPPEFAQTVVDETSEAMLGSMLKGLTLSKLEVRGDGVDFAVSGTDVAVDENLIRPRSDCQDVTTALR</sequence>
<feature type="transmembrane region" description="Helical" evidence="2">
    <location>
        <begin position="45"/>
        <end position="68"/>
    </location>
</feature>
<dbReference type="OrthoDB" id="4201904at2"/>
<reference evidence="4" key="1">
    <citation type="submission" date="2019-06" db="EMBL/GenBank/DDBJ databases">
        <title>Gordonia isolated from sludge of a wastewater treatment plant.</title>
        <authorList>
            <person name="Tamura T."/>
            <person name="Aoyama K."/>
            <person name="Kang Y."/>
            <person name="Saito S."/>
            <person name="Akiyama N."/>
            <person name="Yazawa K."/>
            <person name="Gonoi T."/>
            <person name="Mikami Y."/>
        </authorList>
    </citation>
    <scope>NUCLEOTIDE SEQUENCE [LARGE SCALE GENOMIC DNA]</scope>
    <source>
        <strain evidence="4">NBRC 107697</strain>
    </source>
</reference>
<gene>
    <name evidence="3" type="ORF">nbrc107697_07910</name>
</gene>
<dbReference type="Proteomes" id="UP000444980">
    <property type="component" value="Unassembled WGS sequence"/>
</dbReference>
<name>A0A7I9UUZ9_9ACTN</name>
<keyword evidence="2" id="KW-0812">Transmembrane</keyword>
<dbReference type="AlphaFoldDB" id="A0A7I9UUZ9"/>
<organism evidence="3 4">
    <name type="scientific">Gordonia crocea</name>
    <dbReference type="NCBI Taxonomy" id="589162"/>
    <lineage>
        <taxon>Bacteria</taxon>
        <taxon>Bacillati</taxon>
        <taxon>Actinomycetota</taxon>
        <taxon>Actinomycetes</taxon>
        <taxon>Mycobacteriales</taxon>
        <taxon>Gordoniaceae</taxon>
        <taxon>Gordonia</taxon>
    </lineage>
</organism>
<dbReference type="RefSeq" id="WP_161926178.1">
    <property type="nucleotide sequence ID" value="NZ_BJOU01000001.1"/>
</dbReference>
<evidence type="ECO:0000313" key="4">
    <source>
        <dbReference type="Proteomes" id="UP000444980"/>
    </source>
</evidence>
<accession>A0A7I9UUZ9</accession>
<dbReference type="Pfam" id="PF11209">
    <property type="entry name" value="LmeA"/>
    <property type="match status" value="1"/>
</dbReference>
<feature type="region of interest" description="Disordered" evidence="1">
    <location>
        <begin position="156"/>
        <end position="179"/>
    </location>
</feature>
<feature type="compositionally biased region" description="Polar residues" evidence="1">
    <location>
        <begin position="156"/>
        <end position="167"/>
    </location>
</feature>
<dbReference type="InterPro" id="IPR021373">
    <property type="entry name" value="DUF2993"/>
</dbReference>
<evidence type="ECO:0000313" key="3">
    <source>
        <dbReference type="EMBL" id="GED96752.1"/>
    </source>
</evidence>
<protein>
    <recommendedName>
        <fullName evidence="5">DUF2993 domain-containing protein</fullName>
    </recommendedName>
</protein>
<keyword evidence="2" id="KW-1133">Transmembrane helix</keyword>
<feature type="region of interest" description="Disordered" evidence="1">
    <location>
        <begin position="1"/>
        <end position="38"/>
    </location>
</feature>
<keyword evidence="4" id="KW-1185">Reference proteome</keyword>
<evidence type="ECO:0000256" key="1">
    <source>
        <dbReference type="SAM" id="MobiDB-lite"/>
    </source>
</evidence>
<evidence type="ECO:0000256" key="2">
    <source>
        <dbReference type="SAM" id="Phobius"/>
    </source>
</evidence>
<dbReference type="EMBL" id="BJOU01000001">
    <property type="protein sequence ID" value="GED96752.1"/>
    <property type="molecule type" value="Genomic_DNA"/>
</dbReference>
<proteinExistence type="predicted"/>
<evidence type="ECO:0008006" key="5">
    <source>
        <dbReference type="Google" id="ProtNLM"/>
    </source>
</evidence>
<keyword evidence="2" id="KW-0472">Membrane</keyword>
<comment type="caution">
    <text evidence="3">The sequence shown here is derived from an EMBL/GenBank/DDBJ whole genome shotgun (WGS) entry which is preliminary data.</text>
</comment>